<dbReference type="PANTHER" id="PTHR23407:SF1">
    <property type="entry name" value="5-FORMYLTETRAHYDROFOLATE CYCLO-LIGASE"/>
    <property type="match status" value="1"/>
</dbReference>
<keyword evidence="9" id="KW-1185">Reference proteome</keyword>
<evidence type="ECO:0000256" key="3">
    <source>
        <dbReference type="ARBA" id="ARBA00022840"/>
    </source>
</evidence>
<dbReference type="InterPro" id="IPR002698">
    <property type="entry name" value="FTHF_cligase"/>
</dbReference>
<evidence type="ECO:0000313" key="7">
    <source>
        <dbReference type="EMBL" id="CAI4009784.1"/>
    </source>
</evidence>
<organism evidence="7">
    <name type="scientific">Cladocopium goreaui</name>
    <dbReference type="NCBI Taxonomy" id="2562237"/>
    <lineage>
        <taxon>Eukaryota</taxon>
        <taxon>Sar</taxon>
        <taxon>Alveolata</taxon>
        <taxon>Dinophyceae</taxon>
        <taxon>Suessiales</taxon>
        <taxon>Symbiodiniaceae</taxon>
        <taxon>Cladocopium</taxon>
    </lineage>
</organism>
<feature type="region of interest" description="Disordered" evidence="6">
    <location>
        <begin position="213"/>
        <end position="235"/>
    </location>
</feature>
<evidence type="ECO:0000313" key="8">
    <source>
        <dbReference type="EMBL" id="CAL1163159.1"/>
    </source>
</evidence>
<dbReference type="GO" id="GO:0005739">
    <property type="term" value="C:mitochondrion"/>
    <property type="evidence" value="ECO:0007669"/>
    <property type="project" value="TreeGrafter"/>
</dbReference>
<dbReference type="InterPro" id="IPR024185">
    <property type="entry name" value="FTHF_cligase-like_sf"/>
</dbReference>
<dbReference type="InterPro" id="IPR037171">
    <property type="entry name" value="NagB/RpiA_transferase-like"/>
</dbReference>
<accession>A0A9P1DIX0</accession>
<evidence type="ECO:0000256" key="4">
    <source>
        <dbReference type="ARBA" id="ARBA00036539"/>
    </source>
</evidence>
<dbReference type="GO" id="GO:0035999">
    <property type="term" value="P:tetrahydrofolate interconversion"/>
    <property type="evidence" value="ECO:0007669"/>
    <property type="project" value="TreeGrafter"/>
</dbReference>
<evidence type="ECO:0000313" key="9">
    <source>
        <dbReference type="Proteomes" id="UP001152797"/>
    </source>
</evidence>
<comment type="similarity">
    <text evidence="1">Belongs to the 5-formyltetrahydrofolate cyclo-ligase family.</text>
</comment>
<feature type="compositionally biased region" description="Polar residues" evidence="6">
    <location>
        <begin position="266"/>
        <end position="283"/>
    </location>
</feature>
<comment type="caution">
    <text evidence="7">The sequence shown here is derived from an EMBL/GenBank/DDBJ whole genome shotgun (WGS) entry which is preliminary data.</text>
</comment>
<dbReference type="EMBL" id="CAMXCT010004635">
    <property type="protein sequence ID" value="CAI4009784.1"/>
    <property type="molecule type" value="Genomic_DNA"/>
</dbReference>
<dbReference type="SUPFAM" id="SSF100950">
    <property type="entry name" value="NagB/RpiA/CoA transferase-like"/>
    <property type="match status" value="1"/>
</dbReference>
<keyword evidence="2" id="KW-0547">Nucleotide-binding</keyword>
<dbReference type="OrthoDB" id="2015992at2759"/>
<sequence length="815" mass="89375">MAMYPRSGGERGYDSVVENPEALSAEDLQRECQQRERDGLKYDNVLKNDFKSVDVETFKNANIFENDQDIPVNNYDSDAKTEYEPESPVRAEGPEIAEDELQRWCGTVWVLQSEPTVEVQAPHAVRKALQIQPDGSLWARREASGYWMPLLPHSAAAANYRHFSSSVFPFGLCCTSADFAVSSCCSLAFDSEDEKNVAVRIFTNLFLQRLRKSTPPPAQSIPSSTRQGNRTRTSMTSISDRVRGFNRARTVTSAAMAAASRLGNRSPASFRTGSPFSRLSPTSPAQASMASVGSDEVAEAAAAAAAAAAAEPKKSMAVHVQLKGLESGKALDDAELNRQSQAVCERLLRSKIFAASSSIGIFLAMPRGELRTTPILREAFLQGKRVYCPRVLKATEDEALMEFYEVKNMEEVSTLPLSKWKIPEPPESFPRIEPWDLDLLLVPAVALDLARRRCGQGMGFYDRYIQRARQGAERGRLRTIGVALTEQLCEEVPSEAHDELLDAVTPLMKQRKQRTRGPERELRVLRRSTTGVTGPEKMVLEQLRVICITGPENFVLTRAAWHGTLSASPRTVLIPPAPPAEVVKTAQDAILEDDNRELGILVVASGEGDTGNSVQVNVEHFAAVCVPLNSCWWPDVSIEEPFPEPSGRLPWPELRLLPEAAPSGEGQGIMSSFGPLEVWMQSEVPSPLTSPARPVDLRSPGSKSSSVGPMVRPARPVPSALHDLEARSSGGTTASLLKAPQSPLERLVSEDNKKTALQCLARGEAVEGQLVETRALQMMLLWEPDKLIGIRLESVFVNELMNHGLFQLAMLSPGS</sequence>
<dbReference type="EC" id="6.3.3.2" evidence="5"/>
<dbReference type="Gene3D" id="3.40.50.10420">
    <property type="entry name" value="NagB/RpiA/CoA transferase-like"/>
    <property type="match status" value="1"/>
</dbReference>
<proteinExistence type="inferred from homology"/>
<keyword evidence="3" id="KW-0067">ATP-binding</keyword>
<dbReference type="EMBL" id="CAMXCT030004635">
    <property type="protein sequence ID" value="CAL4797096.1"/>
    <property type="molecule type" value="Genomic_DNA"/>
</dbReference>
<feature type="compositionally biased region" description="Polar residues" evidence="6">
    <location>
        <begin position="220"/>
        <end position="235"/>
    </location>
</feature>
<reference evidence="7" key="1">
    <citation type="submission" date="2022-10" db="EMBL/GenBank/DDBJ databases">
        <authorList>
            <person name="Chen Y."/>
            <person name="Dougan E. K."/>
            <person name="Chan C."/>
            <person name="Rhodes N."/>
            <person name="Thang M."/>
        </authorList>
    </citation>
    <scope>NUCLEOTIDE SEQUENCE</scope>
</reference>
<reference evidence="8" key="2">
    <citation type="submission" date="2024-04" db="EMBL/GenBank/DDBJ databases">
        <authorList>
            <person name="Chen Y."/>
            <person name="Shah S."/>
            <person name="Dougan E. K."/>
            <person name="Thang M."/>
            <person name="Chan C."/>
        </authorList>
    </citation>
    <scope>NUCLEOTIDE SEQUENCE [LARGE SCALE GENOMIC DNA]</scope>
</reference>
<feature type="region of interest" description="Disordered" evidence="6">
    <location>
        <begin position="1"/>
        <end position="28"/>
    </location>
</feature>
<dbReference type="PANTHER" id="PTHR23407">
    <property type="entry name" value="ATPASE INHIBITOR/5-FORMYLTETRAHYDROFOLATE CYCLO-LIGASE"/>
    <property type="match status" value="1"/>
</dbReference>
<name>A0A9P1DIX0_9DINO</name>
<evidence type="ECO:0000256" key="1">
    <source>
        <dbReference type="ARBA" id="ARBA00010638"/>
    </source>
</evidence>
<evidence type="ECO:0000256" key="2">
    <source>
        <dbReference type="ARBA" id="ARBA00022741"/>
    </source>
</evidence>
<feature type="region of interest" description="Disordered" evidence="6">
    <location>
        <begin position="264"/>
        <end position="283"/>
    </location>
</feature>
<evidence type="ECO:0000256" key="6">
    <source>
        <dbReference type="SAM" id="MobiDB-lite"/>
    </source>
</evidence>
<dbReference type="Pfam" id="PF01812">
    <property type="entry name" value="5-FTHF_cyc-lig"/>
    <property type="match status" value="1"/>
</dbReference>
<dbReference type="GO" id="GO:0009396">
    <property type="term" value="P:folic acid-containing compound biosynthetic process"/>
    <property type="evidence" value="ECO:0007669"/>
    <property type="project" value="TreeGrafter"/>
</dbReference>
<protein>
    <recommendedName>
        <fullName evidence="5">5-formyltetrahydrofolate cyclo-ligase</fullName>
        <ecNumber evidence="5">6.3.3.2</ecNumber>
    </recommendedName>
</protein>
<dbReference type="GO" id="GO:0030272">
    <property type="term" value="F:5-formyltetrahydrofolate cyclo-ligase activity"/>
    <property type="evidence" value="ECO:0007669"/>
    <property type="project" value="UniProtKB-EC"/>
</dbReference>
<dbReference type="NCBIfam" id="TIGR02727">
    <property type="entry name" value="MTHFS_bact"/>
    <property type="match status" value="1"/>
</dbReference>
<dbReference type="GO" id="GO:0005524">
    <property type="term" value="F:ATP binding"/>
    <property type="evidence" value="ECO:0007669"/>
    <property type="project" value="UniProtKB-KW"/>
</dbReference>
<dbReference type="AlphaFoldDB" id="A0A9P1DIX0"/>
<dbReference type="Proteomes" id="UP001152797">
    <property type="component" value="Unassembled WGS sequence"/>
</dbReference>
<evidence type="ECO:0000256" key="5">
    <source>
        <dbReference type="ARBA" id="ARBA00038966"/>
    </source>
</evidence>
<dbReference type="EMBL" id="CAMXCT020004635">
    <property type="protein sequence ID" value="CAL1163159.1"/>
    <property type="molecule type" value="Genomic_DNA"/>
</dbReference>
<feature type="region of interest" description="Disordered" evidence="6">
    <location>
        <begin position="684"/>
        <end position="712"/>
    </location>
</feature>
<gene>
    <name evidence="7" type="ORF">C1SCF055_LOCUS35116</name>
</gene>
<comment type="catalytic activity">
    <reaction evidence="4">
        <text>(6S)-5-formyl-5,6,7,8-tetrahydrofolate + ATP = (6R)-5,10-methenyltetrahydrofolate + ADP + phosphate</text>
        <dbReference type="Rhea" id="RHEA:10488"/>
        <dbReference type="ChEBI" id="CHEBI:30616"/>
        <dbReference type="ChEBI" id="CHEBI:43474"/>
        <dbReference type="ChEBI" id="CHEBI:57455"/>
        <dbReference type="ChEBI" id="CHEBI:57457"/>
        <dbReference type="ChEBI" id="CHEBI:456216"/>
        <dbReference type="EC" id="6.3.3.2"/>
    </reaction>
</comment>